<evidence type="ECO:0000313" key="1">
    <source>
        <dbReference type="EMBL" id="KAK3694803.1"/>
    </source>
</evidence>
<evidence type="ECO:0000313" key="2">
    <source>
        <dbReference type="Proteomes" id="UP001270362"/>
    </source>
</evidence>
<reference evidence="1" key="2">
    <citation type="submission" date="2023-06" db="EMBL/GenBank/DDBJ databases">
        <authorList>
            <consortium name="Lawrence Berkeley National Laboratory"/>
            <person name="Haridas S."/>
            <person name="Hensen N."/>
            <person name="Bonometti L."/>
            <person name="Westerberg I."/>
            <person name="Brannstrom I.O."/>
            <person name="Guillou S."/>
            <person name="Cros-Aarteil S."/>
            <person name="Calhoun S."/>
            <person name="Kuo A."/>
            <person name="Mondo S."/>
            <person name="Pangilinan J."/>
            <person name="Riley R."/>
            <person name="Labutti K."/>
            <person name="Andreopoulos B."/>
            <person name="Lipzen A."/>
            <person name="Chen C."/>
            <person name="Yanf M."/>
            <person name="Daum C."/>
            <person name="Ng V."/>
            <person name="Clum A."/>
            <person name="Steindorff A."/>
            <person name="Ohm R."/>
            <person name="Martin F."/>
            <person name="Silar P."/>
            <person name="Natvig D."/>
            <person name="Lalanne C."/>
            <person name="Gautier V."/>
            <person name="Ament-Velasquez S.L."/>
            <person name="Kruys A."/>
            <person name="Hutchinson M.I."/>
            <person name="Powell A.J."/>
            <person name="Barry K."/>
            <person name="Miller A.N."/>
            <person name="Grigoriev I.V."/>
            <person name="Debuchy R."/>
            <person name="Gladieux P."/>
            <person name="Thoren M.H."/>
            <person name="Johannesson H."/>
        </authorList>
    </citation>
    <scope>NUCLEOTIDE SEQUENCE</scope>
    <source>
        <strain evidence="1">CBS 314.62</strain>
    </source>
</reference>
<proteinExistence type="predicted"/>
<sequence length="199" mass="21689">MVFLLPLCQGLNGPLGWNKTCCRALDMVCVHPVCHGRCERFVSGAPEPARQDLRRATTLISSGLMAGEATTPSFINAPRSRASPGTCLACAVTGLKNCSYAVPPAVLSNCHLETTTIKVQMACVGVPDLFCPGERHRMTQIVPVPFFERHLSRFHDNDTMDLMTPLMMPAGPLHYSIAAIPDVQQGDQDRFHALTTRSL</sequence>
<reference evidence="1" key="1">
    <citation type="journal article" date="2023" name="Mol. Phylogenet. Evol.">
        <title>Genome-scale phylogeny and comparative genomics of the fungal order Sordariales.</title>
        <authorList>
            <person name="Hensen N."/>
            <person name="Bonometti L."/>
            <person name="Westerberg I."/>
            <person name="Brannstrom I.O."/>
            <person name="Guillou S."/>
            <person name="Cros-Aarteil S."/>
            <person name="Calhoun S."/>
            <person name="Haridas S."/>
            <person name="Kuo A."/>
            <person name="Mondo S."/>
            <person name="Pangilinan J."/>
            <person name="Riley R."/>
            <person name="LaButti K."/>
            <person name="Andreopoulos B."/>
            <person name="Lipzen A."/>
            <person name="Chen C."/>
            <person name="Yan M."/>
            <person name="Daum C."/>
            <person name="Ng V."/>
            <person name="Clum A."/>
            <person name="Steindorff A."/>
            <person name="Ohm R.A."/>
            <person name="Martin F."/>
            <person name="Silar P."/>
            <person name="Natvig D.O."/>
            <person name="Lalanne C."/>
            <person name="Gautier V."/>
            <person name="Ament-Velasquez S.L."/>
            <person name="Kruys A."/>
            <person name="Hutchinson M.I."/>
            <person name="Powell A.J."/>
            <person name="Barry K."/>
            <person name="Miller A.N."/>
            <person name="Grigoriev I.V."/>
            <person name="Debuchy R."/>
            <person name="Gladieux P."/>
            <person name="Hiltunen Thoren M."/>
            <person name="Johannesson H."/>
        </authorList>
    </citation>
    <scope>NUCLEOTIDE SEQUENCE</scope>
    <source>
        <strain evidence="1">CBS 314.62</strain>
    </source>
</reference>
<gene>
    <name evidence="1" type="ORF">B0T22DRAFT_82114</name>
</gene>
<dbReference type="EMBL" id="JAULSO010000001">
    <property type="protein sequence ID" value="KAK3694803.1"/>
    <property type="molecule type" value="Genomic_DNA"/>
</dbReference>
<keyword evidence="2" id="KW-1185">Reference proteome</keyword>
<dbReference type="AlphaFoldDB" id="A0AAE0XJX9"/>
<comment type="caution">
    <text evidence="1">The sequence shown here is derived from an EMBL/GenBank/DDBJ whole genome shotgun (WGS) entry which is preliminary data.</text>
</comment>
<dbReference type="Proteomes" id="UP001270362">
    <property type="component" value="Unassembled WGS sequence"/>
</dbReference>
<organism evidence="1 2">
    <name type="scientific">Podospora appendiculata</name>
    <dbReference type="NCBI Taxonomy" id="314037"/>
    <lineage>
        <taxon>Eukaryota</taxon>
        <taxon>Fungi</taxon>
        <taxon>Dikarya</taxon>
        <taxon>Ascomycota</taxon>
        <taxon>Pezizomycotina</taxon>
        <taxon>Sordariomycetes</taxon>
        <taxon>Sordariomycetidae</taxon>
        <taxon>Sordariales</taxon>
        <taxon>Podosporaceae</taxon>
        <taxon>Podospora</taxon>
    </lineage>
</organism>
<name>A0AAE0XJX9_9PEZI</name>
<protein>
    <submittedName>
        <fullName evidence="1">Uncharacterized protein</fullName>
    </submittedName>
</protein>
<accession>A0AAE0XJX9</accession>